<reference evidence="1 2" key="1">
    <citation type="submission" date="2019-02" db="EMBL/GenBank/DDBJ databases">
        <title>Deep-cultivation of Planctomycetes and their phenomic and genomic characterization uncovers novel biology.</title>
        <authorList>
            <person name="Wiegand S."/>
            <person name="Jogler M."/>
            <person name="Boedeker C."/>
            <person name="Pinto D."/>
            <person name="Vollmers J."/>
            <person name="Rivas-Marin E."/>
            <person name="Kohn T."/>
            <person name="Peeters S.H."/>
            <person name="Heuer A."/>
            <person name="Rast P."/>
            <person name="Oberbeckmann S."/>
            <person name="Bunk B."/>
            <person name="Jeske O."/>
            <person name="Meyerdierks A."/>
            <person name="Storesund J.E."/>
            <person name="Kallscheuer N."/>
            <person name="Luecker S."/>
            <person name="Lage O.M."/>
            <person name="Pohl T."/>
            <person name="Merkel B.J."/>
            <person name="Hornburger P."/>
            <person name="Mueller R.-W."/>
            <person name="Bruemmer F."/>
            <person name="Labrenz M."/>
            <person name="Spormann A.M."/>
            <person name="Op den Camp H."/>
            <person name="Overmann J."/>
            <person name="Amann R."/>
            <person name="Jetten M.S.M."/>
            <person name="Mascher T."/>
            <person name="Medema M.H."/>
            <person name="Devos D.P."/>
            <person name="Kaster A.-K."/>
            <person name="Ovreas L."/>
            <person name="Rohde M."/>
            <person name="Galperin M.Y."/>
            <person name="Jogler C."/>
        </authorList>
    </citation>
    <scope>NUCLEOTIDE SEQUENCE [LARGE SCALE GENOMIC DNA]</scope>
    <source>
        <strain evidence="1 2">KS4</strain>
    </source>
</reference>
<protein>
    <submittedName>
        <fullName evidence="1">Uncharacterized protein</fullName>
    </submittedName>
</protein>
<name>A0A517YU58_9BACT</name>
<sequence length="153" mass="17593">MGLDTTHDCWHGSYVLFMHWRKWLAQQIGLPLRMMDGFCDALITEEEFDDFPTSNMELWKAVRNSVADRAIPWAVIDDPLVPLLSHSDCEGRLHWYECKAIAIRLGQILRTIENDTNPILPQRACADGMYAATKRFAVGCMKAYRSREDVLFA</sequence>
<gene>
    <name evidence="1" type="ORF">KS4_18410</name>
</gene>
<proteinExistence type="predicted"/>
<keyword evidence="2" id="KW-1185">Reference proteome</keyword>
<evidence type="ECO:0000313" key="1">
    <source>
        <dbReference type="EMBL" id="QDU33784.1"/>
    </source>
</evidence>
<dbReference type="AlphaFoldDB" id="A0A517YU58"/>
<organism evidence="1 2">
    <name type="scientific">Poriferisphaera corsica</name>
    <dbReference type="NCBI Taxonomy" id="2528020"/>
    <lineage>
        <taxon>Bacteria</taxon>
        <taxon>Pseudomonadati</taxon>
        <taxon>Planctomycetota</taxon>
        <taxon>Phycisphaerae</taxon>
        <taxon>Phycisphaerales</taxon>
        <taxon>Phycisphaeraceae</taxon>
        <taxon>Poriferisphaera</taxon>
    </lineage>
</organism>
<accession>A0A517YU58</accession>
<dbReference type="EMBL" id="CP036425">
    <property type="protein sequence ID" value="QDU33784.1"/>
    <property type="molecule type" value="Genomic_DNA"/>
</dbReference>
<dbReference type="KEGG" id="pcor:KS4_18410"/>
<evidence type="ECO:0000313" key="2">
    <source>
        <dbReference type="Proteomes" id="UP000317369"/>
    </source>
</evidence>
<dbReference type="Proteomes" id="UP000317369">
    <property type="component" value="Chromosome"/>
</dbReference>